<feature type="compositionally biased region" description="Low complexity" evidence="14">
    <location>
        <begin position="115"/>
        <end position="129"/>
    </location>
</feature>
<dbReference type="GO" id="GO:0003676">
    <property type="term" value="F:nucleic acid binding"/>
    <property type="evidence" value="ECO:0007669"/>
    <property type="project" value="InterPro"/>
</dbReference>
<dbReference type="InterPro" id="IPR001650">
    <property type="entry name" value="Helicase_C-like"/>
</dbReference>
<dbReference type="SUPFAM" id="SSF57850">
    <property type="entry name" value="RING/U-box"/>
    <property type="match status" value="1"/>
</dbReference>
<dbReference type="Gene3D" id="3.30.40.10">
    <property type="entry name" value="Zinc/RING finger domain, C3HC4 (zinc finger)"/>
    <property type="match status" value="1"/>
</dbReference>
<dbReference type="Pfam" id="PF00097">
    <property type="entry name" value="zf-C3HC4"/>
    <property type="match status" value="1"/>
</dbReference>
<keyword evidence="11" id="KW-0234">DNA repair</keyword>
<evidence type="ECO:0000259" key="17">
    <source>
        <dbReference type="PROSITE" id="PS51194"/>
    </source>
</evidence>
<keyword evidence="5" id="KW-0227">DNA damage</keyword>
<feature type="compositionally biased region" description="Acidic residues" evidence="14">
    <location>
        <begin position="372"/>
        <end position="381"/>
    </location>
</feature>
<dbReference type="InterPro" id="IPR027417">
    <property type="entry name" value="P-loop_NTPase"/>
</dbReference>
<comment type="caution">
    <text evidence="18">The sequence shown here is derived from an EMBL/GenBank/DDBJ whole genome shotgun (WGS) entry which is preliminary data.</text>
</comment>
<sequence length="1112" mass="124516">MDGEPSPKRRRFFKEDGDEQELLPMPPFEPAPTSAPAEKPPLPKLKLTGMLADLSGIVGENVPLSTLKVLADISNGNLERAVNMYFDGSWRQHLPQSVAPVPKRASPPVQQPTQTFAAQAAAPPQATQPRQKLPKRRARWHRKYIGSFGVEGYAASSGSNLIKGGEAIRLERQKLSTLAKGRGNSPSSSGNGTRKLQAKSRGVPHRLSGQMVPSSMNTVVRFVNMRGFEIGRLPKEMASVVAPLIDGDICEFEGTCIYAPETLRTGQNILLQLHCYVLFDAFAAHTLSPEEQIQDRPFHFENESEDERRLRLRRHALLKILDEVHLEPVQTNDVTRQHKRAGLWEAAQMADHFESARAISSSQATPPLKTDDSDEAEEGQELDTHQLDALYAKAQQYDFNMPCMDPADTFAFDLRKYQKQALHWMVNKERADEESARTTNALHPLWEEFMWPTQDADGKTIVHEEDDDKFYLNPYSSQLSLEFQKAGQDSFGGILADEMGLGKTIEVLSLVHTNKCSESDMNDTMERTGGKNFASRTTLVIAPMSLLSQWHSEAQNSAKPGTLKSLVYYGADKLNIDIRALCCGPNAAHAPDVIITSYGTLLSEWGYTNGGQNAPSGLFSVEFYRVVLDEAHSIKNRASKTARSCYAIKAQRRWALTGTPIINKLEDLYSLVHYLRVEPWGNFSFWRTFITVPFENKEWVRALDIVQSVLEPIVLRRTKDMKDADGQPIVPLPGKTIIKECLELSPAEREIYDYVFVRAKNAFAGAKQAGTIFKNFTGILTMLLRLRQSVCHPKLVKQRIGAADLEESVEGENESNAFDVSGDDVDLQSLISRYSEENDQNANVKFGANVIKQILDEAEQECPICCESIENEAVTPCWHMACKECITGHIQYQRSKGEAPLCHTCRKPISEGEIYDVIRHPPVVPGELPEVILRRAQGTSSAKLDALLGHLKTLRKTEPMTKSVVFSQFTSFLDLIEARLRKEKFTVLRLDGTTSQKNRAAVLENLRSHEGGLVLLISLKAGGVGLNLVSASRVFMMDPWWSFAIEAQAIDRIHRMGQERDVTIVRFIVKNSVEEKMLKIQERKNFVASSLGMSKEDKKAQTMQDIMTLFED</sequence>
<evidence type="ECO:0000256" key="10">
    <source>
        <dbReference type="ARBA" id="ARBA00022840"/>
    </source>
</evidence>
<evidence type="ECO:0000259" key="15">
    <source>
        <dbReference type="PROSITE" id="PS50089"/>
    </source>
</evidence>
<dbReference type="SMART" id="SM00490">
    <property type="entry name" value="HELICc"/>
    <property type="match status" value="1"/>
</dbReference>
<dbReference type="GO" id="GO:0008094">
    <property type="term" value="F:ATP-dependent activity, acting on DNA"/>
    <property type="evidence" value="ECO:0007669"/>
    <property type="project" value="TreeGrafter"/>
</dbReference>
<evidence type="ECO:0000256" key="3">
    <source>
        <dbReference type="ARBA" id="ARBA00022723"/>
    </source>
</evidence>
<evidence type="ECO:0000256" key="12">
    <source>
        <dbReference type="ARBA" id="ARBA00023242"/>
    </source>
</evidence>
<keyword evidence="4" id="KW-0547">Nucleotide-binding</keyword>
<dbReference type="SMART" id="SM00487">
    <property type="entry name" value="DEXDc"/>
    <property type="match status" value="1"/>
</dbReference>
<feature type="region of interest" description="Disordered" evidence="14">
    <location>
        <begin position="357"/>
        <end position="381"/>
    </location>
</feature>
<evidence type="ECO:0000256" key="13">
    <source>
        <dbReference type="PROSITE-ProRule" id="PRU00175"/>
    </source>
</evidence>
<feature type="compositionally biased region" description="Low complexity" evidence="14">
    <location>
        <begin position="181"/>
        <end position="192"/>
    </location>
</feature>
<dbReference type="PROSITE" id="PS50089">
    <property type="entry name" value="ZF_RING_2"/>
    <property type="match status" value="1"/>
</dbReference>
<comment type="subcellular location">
    <subcellularLocation>
        <location evidence="1">Nucleus</location>
    </subcellularLocation>
</comment>
<evidence type="ECO:0000313" key="19">
    <source>
        <dbReference type="Proteomes" id="UP000033140"/>
    </source>
</evidence>
<feature type="region of interest" description="Disordered" evidence="14">
    <location>
        <begin position="1"/>
        <end position="42"/>
    </location>
</feature>
<evidence type="ECO:0008006" key="20">
    <source>
        <dbReference type="Google" id="ProtNLM"/>
    </source>
</evidence>
<keyword evidence="7" id="KW-0378">Hydrolase</keyword>
<dbReference type="SUPFAM" id="SSF52540">
    <property type="entry name" value="P-loop containing nucleoside triphosphate hydrolases"/>
    <property type="match status" value="2"/>
</dbReference>
<evidence type="ECO:0000256" key="8">
    <source>
        <dbReference type="ARBA" id="ARBA00022806"/>
    </source>
</evidence>
<evidence type="ECO:0000259" key="16">
    <source>
        <dbReference type="PROSITE" id="PS51192"/>
    </source>
</evidence>
<dbReference type="GO" id="GO:0005634">
    <property type="term" value="C:nucleus"/>
    <property type="evidence" value="ECO:0007669"/>
    <property type="project" value="UniProtKB-SubCell"/>
</dbReference>
<reference evidence="18 19" key="2">
    <citation type="journal article" date="2014" name="J. Gen. Appl. Microbiol.">
        <title>The early diverging ascomycetous budding yeast Saitoella complicata has three histone deacetylases belonging to the Clr6, Hos2, and Rpd3 lineages.</title>
        <authorList>
            <person name="Nishida H."/>
            <person name="Matsumoto T."/>
            <person name="Kondo S."/>
            <person name="Hamamoto M."/>
            <person name="Yoshikawa H."/>
        </authorList>
    </citation>
    <scope>NUCLEOTIDE SEQUENCE [LARGE SCALE GENOMIC DNA]</scope>
    <source>
        <strain evidence="18 19">NRRL Y-17804</strain>
    </source>
</reference>
<dbReference type="Pfam" id="PF00176">
    <property type="entry name" value="SNF2-rel_dom"/>
    <property type="match status" value="1"/>
</dbReference>
<evidence type="ECO:0000256" key="14">
    <source>
        <dbReference type="SAM" id="MobiDB-lite"/>
    </source>
</evidence>
<evidence type="ECO:0000256" key="5">
    <source>
        <dbReference type="ARBA" id="ARBA00022763"/>
    </source>
</evidence>
<keyword evidence="8" id="KW-0347">Helicase</keyword>
<comment type="similarity">
    <text evidence="2">Belongs to the SNF2/RAD54 helicase family.</text>
</comment>
<dbReference type="EMBL" id="BACD03000001">
    <property type="protein sequence ID" value="GAO45879.1"/>
    <property type="molecule type" value="Genomic_DNA"/>
</dbReference>
<feature type="domain" description="Helicase ATP-binding" evidence="16">
    <location>
        <begin position="484"/>
        <end position="678"/>
    </location>
</feature>
<dbReference type="InterPro" id="IPR049730">
    <property type="entry name" value="SNF2/RAD54-like_C"/>
</dbReference>
<feature type="region of interest" description="Disordered" evidence="14">
    <location>
        <begin position="177"/>
        <end position="210"/>
    </location>
</feature>
<dbReference type="GO" id="GO:0004386">
    <property type="term" value="F:helicase activity"/>
    <property type="evidence" value="ECO:0007669"/>
    <property type="project" value="UniProtKB-KW"/>
</dbReference>
<evidence type="ECO:0000256" key="2">
    <source>
        <dbReference type="ARBA" id="ARBA00007025"/>
    </source>
</evidence>
<dbReference type="PROSITE" id="PS51192">
    <property type="entry name" value="HELICASE_ATP_BIND_1"/>
    <property type="match status" value="1"/>
</dbReference>
<dbReference type="InterPro" id="IPR014001">
    <property type="entry name" value="Helicase_ATP-bd"/>
</dbReference>
<name>A0A0E9N7T2_SAICN</name>
<dbReference type="InterPro" id="IPR001841">
    <property type="entry name" value="Znf_RING"/>
</dbReference>
<dbReference type="PANTHER" id="PTHR45626:SF22">
    <property type="entry name" value="DNA REPAIR PROTEIN RAD5"/>
    <property type="match status" value="1"/>
</dbReference>
<dbReference type="InterPro" id="IPR013083">
    <property type="entry name" value="Znf_RING/FYVE/PHD"/>
</dbReference>
<keyword evidence="19" id="KW-1185">Reference proteome</keyword>
<feature type="domain" description="RING-type" evidence="15">
    <location>
        <begin position="862"/>
        <end position="906"/>
    </location>
</feature>
<dbReference type="PROSITE" id="PS51194">
    <property type="entry name" value="HELICASE_CTER"/>
    <property type="match status" value="1"/>
</dbReference>
<evidence type="ECO:0000256" key="1">
    <source>
        <dbReference type="ARBA" id="ARBA00004123"/>
    </source>
</evidence>
<keyword evidence="10" id="KW-0067">ATP-binding</keyword>
<dbReference type="CDD" id="cd18008">
    <property type="entry name" value="DEXDc_SHPRH-like"/>
    <property type="match status" value="1"/>
</dbReference>
<keyword evidence="6 13" id="KW-0863">Zinc-finger</keyword>
<keyword evidence="9" id="KW-0862">Zinc</keyword>
<reference evidence="18 19" key="3">
    <citation type="journal article" date="2015" name="Genome Announc.">
        <title>Draft Genome Sequence of the Archiascomycetous Yeast Saitoella complicata.</title>
        <authorList>
            <person name="Yamauchi K."/>
            <person name="Kondo S."/>
            <person name="Hamamoto M."/>
            <person name="Takahashi Y."/>
            <person name="Ogura Y."/>
            <person name="Hayashi T."/>
            <person name="Nishida H."/>
        </authorList>
    </citation>
    <scope>NUCLEOTIDE SEQUENCE [LARGE SCALE GENOMIC DNA]</scope>
    <source>
        <strain evidence="18 19">NRRL Y-17804</strain>
    </source>
</reference>
<dbReference type="Gene3D" id="3.40.50.300">
    <property type="entry name" value="P-loop containing nucleotide triphosphate hydrolases"/>
    <property type="match status" value="1"/>
</dbReference>
<feature type="domain" description="Helicase C-terminal" evidence="17">
    <location>
        <begin position="943"/>
        <end position="1099"/>
    </location>
</feature>
<reference evidence="18 19" key="1">
    <citation type="journal article" date="2011" name="J. Gen. Appl. Microbiol.">
        <title>Draft genome sequencing of the enigmatic yeast Saitoella complicata.</title>
        <authorList>
            <person name="Nishida H."/>
            <person name="Hamamoto M."/>
            <person name="Sugiyama J."/>
        </authorList>
    </citation>
    <scope>NUCLEOTIDE SEQUENCE [LARGE SCALE GENOMIC DNA]</scope>
    <source>
        <strain evidence="18 19">NRRL Y-17804</strain>
    </source>
</reference>
<evidence type="ECO:0000256" key="9">
    <source>
        <dbReference type="ARBA" id="ARBA00022833"/>
    </source>
</evidence>
<dbReference type="CDD" id="cd18793">
    <property type="entry name" value="SF2_C_SNF"/>
    <property type="match status" value="1"/>
</dbReference>
<feature type="region of interest" description="Disordered" evidence="14">
    <location>
        <begin position="115"/>
        <end position="137"/>
    </location>
</feature>
<protein>
    <recommendedName>
        <fullName evidence="20">DNA repair protein RAD5</fullName>
    </recommendedName>
</protein>
<dbReference type="GO" id="GO:0016818">
    <property type="term" value="F:hydrolase activity, acting on acid anhydrides, in phosphorus-containing anhydrides"/>
    <property type="evidence" value="ECO:0007669"/>
    <property type="project" value="InterPro"/>
</dbReference>
<keyword evidence="3" id="KW-0479">Metal-binding</keyword>
<keyword evidence="12" id="KW-0539">Nucleus</keyword>
<dbReference type="AlphaFoldDB" id="A0A0E9N7T2"/>
<evidence type="ECO:0000256" key="6">
    <source>
        <dbReference type="ARBA" id="ARBA00022771"/>
    </source>
</evidence>
<evidence type="ECO:0000256" key="7">
    <source>
        <dbReference type="ARBA" id="ARBA00022801"/>
    </source>
</evidence>
<dbReference type="STRING" id="698492.A0A0E9N7T2"/>
<proteinExistence type="inferred from homology"/>
<dbReference type="InterPro" id="IPR018957">
    <property type="entry name" value="Znf_C3HC4_RING-type"/>
</dbReference>
<dbReference type="InterPro" id="IPR050628">
    <property type="entry name" value="SNF2_RAD54_helicase_TF"/>
</dbReference>
<accession>A0A0E9N7T2</accession>
<dbReference type="PANTHER" id="PTHR45626">
    <property type="entry name" value="TRANSCRIPTION TERMINATION FACTOR 2-RELATED"/>
    <property type="match status" value="1"/>
</dbReference>
<dbReference type="Pfam" id="PF24975">
    <property type="entry name" value="UBA_Rad5"/>
    <property type="match status" value="1"/>
</dbReference>
<dbReference type="Gene3D" id="3.40.50.10810">
    <property type="entry name" value="Tandem AAA-ATPase domain"/>
    <property type="match status" value="1"/>
</dbReference>
<organism evidence="18 19">
    <name type="scientific">Saitoella complicata (strain BCRC 22490 / CBS 7301 / JCM 7358 / NBRC 10748 / NRRL Y-17804)</name>
    <dbReference type="NCBI Taxonomy" id="698492"/>
    <lineage>
        <taxon>Eukaryota</taxon>
        <taxon>Fungi</taxon>
        <taxon>Dikarya</taxon>
        <taxon>Ascomycota</taxon>
        <taxon>Taphrinomycotina</taxon>
        <taxon>Taphrinomycotina incertae sedis</taxon>
        <taxon>Saitoella</taxon>
    </lineage>
</organism>
<dbReference type="InterPro" id="IPR000330">
    <property type="entry name" value="SNF2_N"/>
</dbReference>
<dbReference type="GO" id="GO:0006281">
    <property type="term" value="P:DNA repair"/>
    <property type="evidence" value="ECO:0007669"/>
    <property type="project" value="UniProtKB-KW"/>
</dbReference>
<evidence type="ECO:0000256" key="4">
    <source>
        <dbReference type="ARBA" id="ARBA00022741"/>
    </source>
</evidence>
<dbReference type="Proteomes" id="UP000033140">
    <property type="component" value="Unassembled WGS sequence"/>
</dbReference>
<dbReference type="InterPro" id="IPR038718">
    <property type="entry name" value="SNF2-like_sf"/>
</dbReference>
<dbReference type="OMA" id="KVEPWSN"/>
<evidence type="ECO:0000313" key="18">
    <source>
        <dbReference type="EMBL" id="GAO45879.1"/>
    </source>
</evidence>
<gene>
    <name evidence="18" type="ORF">G7K_0125-t1</name>
</gene>
<evidence type="ECO:0000256" key="11">
    <source>
        <dbReference type="ARBA" id="ARBA00023204"/>
    </source>
</evidence>
<dbReference type="GO" id="GO:0008270">
    <property type="term" value="F:zinc ion binding"/>
    <property type="evidence" value="ECO:0007669"/>
    <property type="project" value="UniProtKB-KW"/>
</dbReference>
<dbReference type="Pfam" id="PF00271">
    <property type="entry name" value="Helicase_C"/>
    <property type="match status" value="1"/>
</dbReference>
<dbReference type="GO" id="GO:0005524">
    <property type="term" value="F:ATP binding"/>
    <property type="evidence" value="ECO:0007669"/>
    <property type="project" value="UniProtKB-KW"/>
</dbReference>
<dbReference type="Pfam" id="PF08797">
    <property type="entry name" value="HIRAN"/>
    <property type="match status" value="1"/>
</dbReference>
<dbReference type="InterPro" id="IPR014905">
    <property type="entry name" value="HIRAN"/>
</dbReference>
<dbReference type="SMART" id="SM00910">
    <property type="entry name" value="HIRAN"/>
    <property type="match status" value="1"/>
</dbReference>